<protein>
    <recommendedName>
        <fullName evidence="8">Peptidase S54 rhomboid domain-containing protein</fullName>
    </recommendedName>
</protein>
<evidence type="ECO:0000256" key="3">
    <source>
        <dbReference type="ARBA" id="ARBA00022692"/>
    </source>
</evidence>
<comment type="similarity">
    <text evidence="2">Belongs to the peptidase S54 family.</text>
</comment>
<evidence type="ECO:0000256" key="5">
    <source>
        <dbReference type="ARBA" id="ARBA00022989"/>
    </source>
</evidence>
<dbReference type="AlphaFoldDB" id="A0A9W5Y9Q6"/>
<dbReference type="SUPFAM" id="SSF144091">
    <property type="entry name" value="Rhomboid-like"/>
    <property type="match status" value="1"/>
</dbReference>
<reference evidence="9" key="1">
    <citation type="submission" date="2022-06" db="EMBL/GenBank/DDBJ databases">
        <title>Vallitalea longa sp. nov., an anaerobic bacterium isolated from marine sediment.</title>
        <authorList>
            <person name="Hirano S."/>
            <person name="Terahara T."/>
            <person name="Mori K."/>
            <person name="Hamada M."/>
            <person name="Matsumoto R."/>
            <person name="Kobayashi T."/>
        </authorList>
    </citation>
    <scope>NUCLEOTIDE SEQUENCE</scope>
    <source>
        <strain evidence="9">SH18-1</strain>
    </source>
</reference>
<gene>
    <name evidence="9" type="ORF">SH1V18_11810</name>
</gene>
<proteinExistence type="inferred from homology"/>
<evidence type="ECO:0000256" key="4">
    <source>
        <dbReference type="ARBA" id="ARBA00022801"/>
    </source>
</evidence>
<dbReference type="PANTHER" id="PTHR43731">
    <property type="entry name" value="RHOMBOID PROTEASE"/>
    <property type="match status" value="1"/>
</dbReference>
<dbReference type="PANTHER" id="PTHR43731:SF14">
    <property type="entry name" value="PRESENILIN-ASSOCIATED RHOMBOID-LIKE PROTEIN, MITOCHONDRIAL"/>
    <property type="match status" value="1"/>
</dbReference>
<dbReference type="GO" id="GO:0016020">
    <property type="term" value="C:membrane"/>
    <property type="evidence" value="ECO:0007669"/>
    <property type="project" value="UniProtKB-SubCell"/>
</dbReference>
<evidence type="ECO:0000256" key="7">
    <source>
        <dbReference type="SAM" id="Phobius"/>
    </source>
</evidence>
<feature type="transmembrane region" description="Helical" evidence="7">
    <location>
        <begin position="322"/>
        <end position="341"/>
    </location>
</feature>
<dbReference type="InterPro" id="IPR050925">
    <property type="entry name" value="Rhomboid_protease_S54"/>
</dbReference>
<dbReference type="InterPro" id="IPR022764">
    <property type="entry name" value="Peptidase_S54_rhomboid_dom"/>
</dbReference>
<dbReference type="InterPro" id="IPR035952">
    <property type="entry name" value="Rhomboid-like_sf"/>
</dbReference>
<organism evidence="9 10">
    <name type="scientific">Vallitalea longa</name>
    <dbReference type="NCBI Taxonomy" id="2936439"/>
    <lineage>
        <taxon>Bacteria</taxon>
        <taxon>Bacillati</taxon>
        <taxon>Bacillota</taxon>
        <taxon>Clostridia</taxon>
        <taxon>Lachnospirales</taxon>
        <taxon>Vallitaleaceae</taxon>
        <taxon>Vallitalea</taxon>
    </lineage>
</organism>
<evidence type="ECO:0000256" key="2">
    <source>
        <dbReference type="ARBA" id="ARBA00009045"/>
    </source>
</evidence>
<dbReference type="RefSeq" id="WP_281813279.1">
    <property type="nucleotide sequence ID" value="NZ_BRLB01000001.1"/>
</dbReference>
<keyword evidence="5 7" id="KW-1133">Transmembrane helix</keyword>
<dbReference type="EMBL" id="BRLB01000001">
    <property type="protein sequence ID" value="GKX28701.1"/>
    <property type="molecule type" value="Genomic_DNA"/>
</dbReference>
<feature type="transmembrane region" description="Helical" evidence="7">
    <location>
        <begin position="203"/>
        <end position="230"/>
    </location>
</feature>
<accession>A0A9W5Y9Q6</accession>
<sequence>MNTFEKICNLFDNYNYQIIQTNTNDIKTYSTYSHSNLYLINIVTMNNPYTYSKDRIDQFRSRVDKQLNNINANKIIILNLLITDDSSNIYDDINYTPDFEEHIIDVNWIIDNNEEKLIIPSMQMNDVIGIQKNLKKILKDNNNGYKIKKVQKNNDKPYLTYIFIAINVLVWIYMEINGGSTDIYNLIRFGSVDSYSVFIKGEYYRIITSMFIHIGISHLIFNCFALYIFGTRMERYMKKWKYLLLYMMSGILGGLISITVDLLNNRAVISAGASGAIYGILGAILVYSRIYKREVGGLSYYTILIMLIAGIAFGFMDSSISNIAHLGGFVSGGLIAFLYSLTNKGLEK</sequence>
<keyword evidence="3 7" id="KW-0812">Transmembrane</keyword>
<dbReference type="GO" id="GO:0004252">
    <property type="term" value="F:serine-type endopeptidase activity"/>
    <property type="evidence" value="ECO:0007669"/>
    <property type="project" value="InterPro"/>
</dbReference>
<feature type="transmembrane region" description="Helical" evidence="7">
    <location>
        <begin position="266"/>
        <end position="286"/>
    </location>
</feature>
<dbReference type="Gene3D" id="1.20.1540.10">
    <property type="entry name" value="Rhomboid-like"/>
    <property type="match status" value="1"/>
</dbReference>
<feature type="transmembrane region" description="Helical" evidence="7">
    <location>
        <begin position="242"/>
        <end position="260"/>
    </location>
</feature>
<comment type="subcellular location">
    <subcellularLocation>
        <location evidence="1">Membrane</location>
        <topology evidence="1">Multi-pass membrane protein</topology>
    </subcellularLocation>
</comment>
<dbReference type="Pfam" id="PF01694">
    <property type="entry name" value="Rhomboid"/>
    <property type="match status" value="1"/>
</dbReference>
<evidence type="ECO:0000313" key="10">
    <source>
        <dbReference type="Proteomes" id="UP001144256"/>
    </source>
</evidence>
<keyword evidence="10" id="KW-1185">Reference proteome</keyword>
<keyword evidence="4" id="KW-0378">Hydrolase</keyword>
<evidence type="ECO:0000313" key="9">
    <source>
        <dbReference type="EMBL" id="GKX28701.1"/>
    </source>
</evidence>
<dbReference type="Proteomes" id="UP001144256">
    <property type="component" value="Unassembled WGS sequence"/>
</dbReference>
<feature type="domain" description="Peptidase S54 rhomboid" evidence="8">
    <location>
        <begin position="201"/>
        <end position="340"/>
    </location>
</feature>
<evidence type="ECO:0000256" key="6">
    <source>
        <dbReference type="ARBA" id="ARBA00023136"/>
    </source>
</evidence>
<keyword evidence="6 7" id="KW-0472">Membrane</keyword>
<feature type="transmembrane region" description="Helical" evidence="7">
    <location>
        <begin position="158"/>
        <end position="174"/>
    </location>
</feature>
<feature type="transmembrane region" description="Helical" evidence="7">
    <location>
        <begin position="298"/>
        <end position="316"/>
    </location>
</feature>
<comment type="caution">
    <text evidence="9">The sequence shown here is derived from an EMBL/GenBank/DDBJ whole genome shotgun (WGS) entry which is preliminary data.</text>
</comment>
<evidence type="ECO:0000256" key="1">
    <source>
        <dbReference type="ARBA" id="ARBA00004141"/>
    </source>
</evidence>
<name>A0A9W5Y9Q6_9FIRM</name>
<evidence type="ECO:0000259" key="8">
    <source>
        <dbReference type="Pfam" id="PF01694"/>
    </source>
</evidence>